<evidence type="ECO:0000313" key="3">
    <source>
        <dbReference type="Proteomes" id="UP000703661"/>
    </source>
</evidence>
<evidence type="ECO:0000313" key="2">
    <source>
        <dbReference type="EMBL" id="KAG0024847.1"/>
    </source>
</evidence>
<sequence>MIFSKSFSFLSTYLLLFQLLALSSQHNLVQAGEYSFQTPTSATRWVTGQAGQITINSQDKATSATPTNDHLLTITLRYYKNILQPDVLAATIKDNVQLLVPFGSTATQVSMTINDFTVPTTLTAGTQYFVRILRYTNIFDQESDDSPYFQIVSGATTTTVAAGNATTATLFPTTTTPITTTIAVNTTTTSTPTPTASTPTCADVQEQCAAQGKVYVNATTTAPCSCGAALIVPTVVGSGASSNIQSTTSGPTAALVVLLLVVMTLF</sequence>
<name>A0A9P6N594_9FUNG</name>
<feature type="chain" id="PRO_5040376582" evidence="1">
    <location>
        <begin position="32"/>
        <end position="266"/>
    </location>
</feature>
<keyword evidence="3" id="KW-1185">Reference proteome</keyword>
<keyword evidence="1" id="KW-0732">Signal</keyword>
<dbReference type="Proteomes" id="UP000703661">
    <property type="component" value="Unassembled WGS sequence"/>
</dbReference>
<dbReference type="AlphaFoldDB" id="A0A9P6N594"/>
<evidence type="ECO:0000256" key="1">
    <source>
        <dbReference type="SAM" id="SignalP"/>
    </source>
</evidence>
<accession>A0A9P6N594</accession>
<protein>
    <submittedName>
        <fullName evidence="2">Uncharacterized protein</fullName>
    </submittedName>
</protein>
<dbReference type="OrthoDB" id="2419498at2759"/>
<feature type="signal peptide" evidence="1">
    <location>
        <begin position="1"/>
        <end position="31"/>
    </location>
</feature>
<comment type="caution">
    <text evidence="2">The sequence shown here is derived from an EMBL/GenBank/DDBJ whole genome shotgun (WGS) entry which is preliminary data.</text>
</comment>
<proteinExistence type="predicted"/>
<organism evidence="2 3">
    <name type="scientific">Entomortierella chlamydospora</name>
    <dbReference type="NCBI Taxonomy" id="101097"/>
    <lineage>
        <taxon>Eukaryota</taxon>
        <taxon>Fungi</taxon>
        <taxon>Fungi incertae sedis</taxon>
        <taxon>Mucoromycota</taxon>
        <taxon>Mortierellomycotina</taxon>
        <taxon>Mortierellomycetes</taxon>
        <taxon>Mortierellales</taxon>
        <taxon>Mortierellaceae</taxon>
        <taxon>Entomortierella</taxon>
    </lineage>
</organism>
<gene>
    <name evidence="2" type="ORF">BGZ80_003706</name>
</gene>
<dbReference type="EMBL" id="JAAAID010000002">
    <property type="protein sequence ID" value="KAG0024847.1"/>
    <property type="molecule type" value="Genomic_DNA"/>
</dbReference>
<reference evidence="2" key="1">
    <citation type="journal article" date="2020" name="Fungal Divers.">
        <title>Resolving the Mortierellaceae phylogeny through synthesis of multi-gene phylogenetics and phylogenomics.</title>
        <authorList>
            <person name="Vandepol N."/>
            <person name="Liber J."/>
            <person name="Desiro A."/>
            <person name="Na H."/>
            <person name="Kennedy M."/>
            <person name="Barry K."/>
            <person name="Grigoriev I.V."/>
            <person name="Miller A.N."/>
            <person name="O'Donnell K."/>
            <person name="Stajich J.E."/>
            <person name="Bonito G."/>
        </authorList>
    </citation>
    <scope>NUCLEOTIDE SEQUENCE</scope>
    <source>
        <strain evidence="2">NRRL 2769</strain>
    </source>
</reference>